<evidence type="ECO:0000313" key="2">
    <source>
        <dbReference type="EMBL" id="GAH73217.1"/>
    </source>
</evidence>
<dbReference type="GO" id="GO:0019171">
    <property type="term" value="F:(3R)-hydroxyacyl-[acyl-carrier-protein] dehydratase activity"/>
    <property type="evidence" value="ECO:0007669"/>
    <property type="project" value="TreeGrafter"/>
</dbReference>
<gene>
    <name evidence="2" type="ORF">S03H2_41843</name>
</gene>
<dbReference type="PANTHER" id="PTHR43437:SF3">
    <property type="entry name" value="HYDROXYACYL-THIOESTER DEHYDRATASE TYPE 2, MITOCHONDRIAL"/>
    <property type="match status" value="1"/>
</dbReference>
<dbReference type="Gene3D" id="3.10.129.10">
    <property type="entry name" value="Hotdog Thioesterase"/>
    <property type="match status" value="1"/>
</dbReference>
<evidence type="ECO:0000259" key="1">
    <source>
        <dbReference type="Pfam" id="PF01575"/>
    </source>
</evidence>
<dbReference type="Pfam" id="PF01575">
    <property type="entry name" value="MaoC_dehydratas"/>
    <property type="match status" value="1"/>
</dbReference>
<comment type="caution">
    <text evidence="2">The sequence shown here is derived from an EMBL/GenBank/DDBJ whole genome shotgun (WGS) entry which is preliminary data.</text>
</comment>
<reference evidence="2" key="1">
    <citation type="journal article" date="2014" name="Front. Microbiol.">
        <title>High frequency of phylogenetically diverse reductive dehalogenase-homologous genes in deep subseafloor sedimentary metagenomes.</title>
        <authorList>
            <person name="Kawai M."/>
            <person name="Futagami T."/>
            <person name="Toyoda A."/>
            <person name="Takaki Y."/>
            <person name="Nishi S."/>
            <person name="Hori S."/>
            <person name="Arai W."/>
            <person name="Tsubouchi T."/>
            <person name="Morono Y."/>
            <person name="Uchiyama I."/>
            <person name="Ito T."/>
            <person name="Fujiyama A."/>
            <person name="Inagaki F."/>
            <person name="Takami H."/>
        </authorList>
    </citation>
    <scope>NUCLEOTIDE SEQUENCE</scope>
    <source>
        <strain evidence="2">Expedition CK06-06</strain>
    </source>
</reference>
<dbReference type="InterPro" id="IPR029069">
    <property type="entry name" value="HotDog_dom_sf"/>
</dbReference>
<proteinExistence type="predicted"/>
<dbReference type="CDD" id="cd03449">
    <property type="entry name" value="R_hydratase"/>
    <property type="match status" value="1"/>
</dbReference>
<protein>
    <recommendedName>
        <fullName evidence="1">MaoC-like domain-containing protein</fullName>
    </recommendedName>
</protein>
<organism evidence="2">
    <name type="scientific">marine sediment metagenome</name>
    <dbReference type="NCBI Taxonomy" id="412755"/>
    <lineage>
        <taxon>unclassified sequences</taxon>
        <taxon>metagenomes</taxon>
        <taxon>ecological metagenomes</taxon>
    </lineage>
</organism>
<dbReference type="GO" id="GO:0006633">
    <property type="term" value="P:fatty acid biosynthetic process"/>
    <property type="evidence" value="ECO:0007669"/>
    <property type="project" value="TreeGrafter"/>
</dbReference>
<dbReference type="PANTHER" id="PTHR43437">
    <property type="entry name" value="HYDROXYACYL-THIOESTER DEHYDRATASE TYPE 2, MITOCHONDRIAL-RELATED"/>
    <property type="match status" value="1"/>
</dbReference>
<dbReference type="EMBL" id="BARU01026016">
    <property type="protein sequence ID" value="GAH73217.1"/>
    <property type="molecule type" value="Genomic_DNA"/>
</dbReference>
<name>X1HUS0_9ZZZZ</name>
<dbReference type="SUPFAM" id="SSF54637">
    <property type="entry name" value="Thioesterase/thiol ester dehydrase-isomerase"/>
    <property type="match status" value="1"/>
</dbReference>
<feature type="domain" description="MaoC-like" evidence="1">
    <location>
        <begin position="20"/>
        <end position="119"/>
    </location>
</feature>
<accession>X1HUS0</accession>
<dbReference type="InterPro" id="IPR050965">
    <property type="entry name" value="UPF0336/Enoyl-CoA_hydratase"/>
</dbReference>
<sequence length="140" mass="15561">MDIKEKTINDIKLGDFVEFTKTITETDVYLFAGITCDYAPHHINEEFAKTTMFGERIVHGFLTASLTSSCTSQIVAPGGLSLGNSFKFLKPVRFGDTITAKAEVTEIIPKKKIVKIRTTCTNQKGELVLDGETVQLMRVR</sequence>
<dbReference type="InterPro" id="IPR002539">
    <property type="entry name" value="MaoC-like_dom"/>
</dbReference>
<dbReference type="AlphaFoldDB" id="X1HUS0"/>